<evidence type="ECO:0000259" key="4">
    <source>
        <dbReference type="PROSITE" id="PS50109"/>
    </source>
</evidence>
<dbReference type="PROSITE" id="PS50113">
    <property type="entry name" value="PAC"/>
    <property type="match status" value="1"/>
</dbReference>
<comment type="caution">
    <text evidence="7">The sequence shown here is derived from an EMBL/GenBank/DDBJ whole genome shotgun (WGS) entry which is preliminary data.</text>
</comment>
<dbReference type="InterPro" id="IPR004358">
    <property type="entry name" value="Sig_transdc_His_kin-like_C"/>
</dbReference>
<dbReference type="Pfam" id="PF13188">
    <property type="entry name" value="PAS_8"/>
    <property type="match status" value="1"/>
</dbReference>
<proteinExistence type="predicted"/>
<feature type="domain" description="PAS" evidence="5">
    <location>
        <begin position="16"/>
        <end position="52"/>
    </location>
</feature>
<dbReference type="InterPro" id="IPR036890">
    <property type="entry name" value="HATPase_C_sf"/>
</dbReference>
<dbReference type="PANTHER" id="PTHR43065">
    <property type="entry name" value="SENSOR HISTIDINE KINASE"/>
    <property type="match status" value="1"/>
</dbReference>
<evidence type="ECO:0000313" key="8">
    <source>
        <dbReference type="Proteomes" id="UP000022141"/>
    </source>
</evidence>
<dbReference type="AlphaFoldDB" id="A0A011PNY2"/>
<feature type="domain" description="Histidine kinase" evidence="4">
    <location>
        <begin position="271"/>
        <end position="512"/>
    </location>
</feature>
<organism evidence="7 8">
    <name type="scientific">Accumulibacter regalis</name>
    <dbReference type="NCBI Taxonomy" id="522306"/>
    <lineage>
        <taxon>Bacteria</taxon>
        <taxon>Pseudomonadati</taxon>
        <taxon>Pseudomonadota</taxon>
        <taxon>Betaproteobacteria</taxon>
        <taxon>Candidatus Accumulibacter</taxon>
    </lineage>
</organism>
<dbReference type="SUPFAM" id="SSF55874">
    <property type="entry name" value="ATPase domain of HSP90 chaperone/DNA topoisomerase II/histidine kinase"/>
    <property type="match status" value="1"/>
</dbReference>
<dbReference type="eggNOG" id="COG4191">
    <property type="taxonomic scope" value="Bacteria"/>
</dbReference>
<feature type="domain" description="PAC" evidence="6">
    <location>
        <begin position="190"/>
        <end position="242"/>
    </location>
</feature>
<protein>
    <recommendedName>
        <fullName evidence="2">histidine kinase</fullName>
        <ecNumber evidence="2">2.7.13.3</ecNumber>
    </recommendedName>
</protein>
<dbReference type="InterPro" id="IPR003594">
    <property type="entry name" value="HATPase_dom"/>
</dbReference>
<dbReference type="Gene3D" id="3.30.565.10">
    <property type="entry name" value="Histidine kinase-like ATPase, C-terminal domain"/>
    <property type="match status" value="1"/>
</dbReference>
<evidence type="ECO:0000256" key="1">
    <source>
        <dbReference type="ARBA" id="ARBA00000085"/>
    </source>
</evidence>
<dbReference type="InterPro" id="IPR000700">
    <property type="entry name" value="PAS-assoc_C"/>
</dbReference>
<evidence type="ECO:0000256" key="2">
    <source>
        <dbReference type="ARBA" id="ARBA00012438"/>
    </source>
</evidence>
<name>A0A011PNY2_ACCRE</name>
<dbReference type="SMART" id="SM00086">
    <property type="entry name" value="PAC"/>
    <property type="match status" value="2"/>
</dbReference>
<dbReference type="STRING" id="1454004.AW11_01691"/>
<evidence type="ECO:0000313" key="7">
    <source>
        <dbReference type="EMBL" id="EXI89181.1"/>
    </source>
</evidence>
<dbReference type="InterPro" id="IPR005467">
    <property type="entry name" value="His_kinase_dom"/>
</dbReference>
<dbReference type="SUPFAM" id="SSF55785">
    <property type="entry name" value="PYP-like sensor domain (PAS domain)"/>
    <property type="match status" value="2"/>
</dbReference>
<dbReference type="EC" id="2.7.13.3" evidence="2"/>
<gene>
    <name evidence="7" type="primary">zraS_3</name>
    <name evidence="7" type="ORF">AW11_01691</name>
</gene>
<evidence type="ECO:0000259" key="5">
    <source>
        <dbReference type="PROSITE" id="PS50112"/>
    </source>
</evidence>
<dbReference type="NCBIfam" id="TIGR00229">
    <property type="entry name" value="sensory_box"/>
    <property type="match status" value="1"/>
</dbReference>
<evidence type="ECO:0000259" key="6">
    <source>
        <dbReference type="PROSITE" id="PS50113"/>
    </source>
</evidence>
<dbReference type="SMART" id="SM00387">
    <property type="entry name" value="HATPase_c"/>
    <property type="match status" value="1"/>
</dbReference>
<dbReference type="PRINTS" id="PR00344">
    <property type="entry name" value="BCTRLSENSOR"/>
</dbReference>
<dbReference type="Pfam" id="PF02518">
    <property type="entry name" value="HATPase_c"/>
    <property type="match status" value="1"/>
</dbReference>
<dbReference type="GO" id="GO:0000155">
    <property type="term" value="F:phosphorelay sensor kinase activity"/>
    <property type="evidence" value="ECO:0007669"/>
    <property type="project" value="InterPro"/>
</dbReference>
<dbReference type="eggNOG" id="COG5001">
    <property type="taxonomic scope" value="Bacteria"/>
</dbReference>
<dbReference type="EMBL" id="JEMY01000018">
    <property type="protein sequence ID" value="EXI89181.1"/>
    <property type="molecule type" value="Genomic_DNA"/>
</dbReference>
<dbReference type="PROSITE" id="PS50112">
    <property type="entry name" value="PAS"/>
    <property type="match status" value="2"/>
</dbReference>
<dbReference type="SMART" id="SM00091">
    <property type="entry name" value="PAS"/>
    <property type="match status" value="2"/>
</dbReference>
<keyword evidence="8" id="KW-1185">Reference proteome</keyword>
<dbReference type="InterPro" id="IPR001610">
    <property type="entry name" value="PAC"/>
</dbReference>
<dbReference type="InterPro" id="IPR003661">
    <property type="entry name" value="HisK_dim/P_dom"/>
</dbReference>
<dbReference type="PATRIC" id="fig|1454004.3.peg.1742"/>
<dbReference type="CDD" id="cd00130">
    <property type="entry name" value="PAS"/>
    <property type="match status" value="1"/>
</dbReference>
<evidence type="ECO:0000256" key="3">
    <source>
        <dbReference type="ARBA" id="ARBA00022553"/>
    </source>
</evidence>
<reference evidence="7" key="1">
    <citation type="submission" date="2014-02" db="EMBL/GenBank/DDBJ databases">
        <title>Expanding our view of genomic diversity in Candidatus Accumulibacter clades.</title>
        <authorList>
            <person name="Skennerton C.T."/>
            <person name="Barr J.J."/>
            <person name="Slater F.R."/>
            <person name="Bond P.L."/>
            <person name="Tyson G.W."/>
        </authorList>
    </citation>
    <scope>NUCLEOTIDE SEQUENCE [LARGE SCALE GENOMIC DNA]</scope>
</reference>
<comment type="catalytic activity">
    <reaction evidence="1">
        <text>ATP + protein L-histidine = ADP + protein N-phospho-L-histidine.</text>
        <dbReference type="EC" id="2.7.13.3"/>
    </reaction>
</comment>
<dbReference type="SMART" id="SM00388">
    <property type="entry name" value="HisKA"/>
    <property type="match status" value="1"/>
</dbReference>
<dbReference type="PROSITE" id="PS50109">
    <property type="entry name" value="HIS_KIN"/>
    <property type="match status" value="1"/>
</dbReference>
<feature type="domain" description="PAS" evidence="5">
    <location>
        <begin position="117"/>
        <end position="161"/>
    </location>
</feature>
<dbReference type="CDD" id="cd00082">
    <property type="entry name" value="HisKA"/>
    <property type="match status" value="1"/>
</dbReference>
<dbReference type="PANTHER" id="PTHR43065:SF50">
    <property type="entry name" value="HISTIDINE KINASE"/>
    <property type="match status" value="1"/>
</dbReference>
<dbReference type="Pfam" id="PF13426">
    <property type="entry name" value="PAS_9"/>
    <property type="match status" value="1"/>
</dbReference>
<keyword evidence="3" id="KW-0597">Phosphoprotein</keyword>
<accession>A0A011PNY2</accession>
<keyword evidence="7" id="KW-0808">Transferase</keyword>
<sequence length="522" mass="57328">MITNLHALQQQAPSYEENTILGLLEAIPDGILVLDVVGVVLYANRGAYHMFGGRELVGKDLGLPITLDGRHAEIEYIDRAGCIGRAELRASRFEWLGQPATAVSLRDTTVRYAMEEQLALADQVFESVQEGLVVTRPDGVIVRVNRAFSEITGYSAEEARGMTPRLLGSGEHGRAFFDRMWAAIFEEGGWHGEVINRRKDGSLYPQSLSVTQIHDGDGVLTHLVGVFSDLTQDKIAQGKLAEAHSRLLRSEKMAAIGQLEKMSAIGQLAAGVAHEVNNPVGFALSNLDVLGEYADHLLRLVDAYEQDGSHSAECAARVEQIKEEIGYSDLCVDLKRLVDESREGLDRVRRIVLDLKDFSRPGEPNWQRSDLHQCLESTLNIAWNEIKYKAKVEKRYGELPLVNCAPSQINQVFMNLLVNAAQAIDKYGRITIRTGCEADTVWVEVSDTGKGIAPENLGRVFEPFFTTKPVGQGTGLGLSLAHSIVQRHRGRIEVRAQDGEGCCFRVTLPIGCAAGDEAIDGV</sequence>
<dbReference type="Gene3D" id="1.10.287.130">
    <property type="match status" value="1"/>
</dbReference>
<dbReference type="InterPro" id="IPR035965">
    <property type="entry name" value="PAS-like_dom_sf"/>
</dbReference>
<dbReference type="InterPro" id="IPR000014">
    <property type="entry name" value="PAS"/>
</dbReference>
<dbReference type="Gene3D" id="3.30.450.20">
    <property type="entry name" value="PAS domain"/>
    <property type="match status" value="2"/>
</dbReference>
<dbReference type="Proteomes" id="UP000022141">
    <property type="component" value="Unassembled WGS sequence"/>
</dbReference>